<feature type="transmembrane region" description="Helical" evidence="7">
    <location>
        <begin position="95"/>
        <end position="112"/>
    </location>
</feature>
<evidence type="ECO:0000313" key="8">
    <source>
        <dbReference type="EMBL" id="MYN09417.1"/>
    </source>
</evidence>
<dbReference type="PANTHER" id="PTHR30561">
    <property type="entry name" value="SMR FAMILY PROTON-DEPENDENT DRUG EFFLUX TRANSPORTER SUGE"/>
    <property type="match status" value="1"/>
</dbReference>
<protein>
    <recommendedName>
        <fullName evidence="10">EamA family transporter</fullName>
    </recommendedName>
</protein>
<dbReference type="EMBL" id="WWCU01000023">
    <property type="protein sequence ID" value="MYN09417.1"/>
    <property type="molecule type" value="Genomic_DNA"/>
</dbReference>
<comment type="subcellular location">
    <subcellularLocation>
        <location evidence="1 6">Cell membrane</location>
        <topology evidence="1 6">Multi-pass membrane protein</topology>
    </subcellularLocation>
</comment>
<feature type="transmembrane region" description="Helical" evidence="7">
    <location>
        <begin position="7"/>
        <end position="28"/>
    </location>
</feature>
<evidence type="ECO:0000256" key="4">
    <source>
        <dbReference type="ARBA" id="ARBA00022989"/>
    </source>
</evidence>
<dbReference type="RefSeq" id="WP_161073720.1">
    <property type="nucleotide sequence ID" value="NZ_CP086370.1"/>
</dbReference>
<dbReference type="Gene3D" id="1.10.3730.20">
    <property type="match status" value="1"/>
</dbReference>
<keyword evidence="2" id="KW-1003">Cell membrane</keyword>
<evidence type="ECO:0000256" key="1">
    <source>
        <dbReference type="ARBA" id="ARBA00004651"/>
    </source>
</evidence>
<gene>
    <name evidence="8" type="ORF">GTP77_19015</name>
</gene>
<feature type="transmembrane region" description="Helical" evidence="7">
    <location>
        <begin position="68"/>
        <end position="89"/>
    </location>
</feature>
<dbReference type="Proteomes" id="UP000450676">
    <property type="component" value="Unassembled WGS sequence"/>
</dbReference>
<evidence type="ECO:0000256" key="5">
    <source>
        <dbReference type="ARBA" id="ARBA00023136"/>
    </source>
</evidence>
<evidence type="ECO:0008006" key="10">
    <source>
        <dbReference type="Google" id="ProtNLM"/>
    </source>
</evidence>
<feature type="transmembrane region" description="Helical" evidence="7">
    <location>
        <begin position="40"/>
        <end position="61"/>
    </location>
</feature>
<keyword evidence="3 6" id="KW-0812">Transmembrane</keyword>
<comment type="caution">
    <text evidence="8">The sequence shown here is derived from an EMBL/GenBank/DDBJ whole genome shotgun (WGS) entry which is preliminary data.</text>
</comment>
<dbReference type="InterPro" id="IPR037185">
    <property type="entry name" value="EmrE-like"/>
</dbReference>
<reference evidence="8 9" key="1">
    <citation type="submission" date="2019-12" db="EMBL/GenBank/DDBJ databases">
        <title>Novel species isolated from a subtropical stream in China.</title>
        <authorList>
            <person name="Lu H."/>
        </authorList>
    </citation>
    <scope>NUCLEOTIDE SEQUENCE [LARGE SCALE GENOMIC DNA]</scope>
    <source>
        <strain evidence="8 9">FT127W</strain>
    </source>
</reference>
<accession>A0A7X4KNQ1</accession>
<evidence type="ECO:0000256" key="7">
    <source>
        <dbReference type="SAM" id="Phobius"/>
    </source>
</evidence>
<dbReference type="Pfam" id="PF00893">
    <property type="entry name" value="Multi_Drug_Res"/>
    <property type="match status" value="1"/>
</dbReference>
<keyword evidence="9" id="KW-1185">Reference proteome</keyword>
<evidence type="ECO:0000256" key="2">
    <source>
        <dbReference type="ARBA" id="ARBA00022475"/>
    </source>
</evidence>
<evidence type="ECO:0000256" key="6">
    <source>
        <dbReference type="RuleBase" id="RU003942"/>
    </source>
</evidence>
<organism evidence="8 9">
    <name type="scientific">Pseudoduganella aquatica</name>
    <dbReference type="NCBI Taxonomy" id="2660641"/>
    <lineage>
        <taxon>Bacteria</taxon>
        <taxon>Pseudomonadati</taxon>
        <taxon>Pseudomonadota</taxon>
        <taxon>Betaproteobacteria</taxon>
        <taxon>Burkholderiales</taxon>
        <taxon>Oxalobacteraceae</taxon>
        <taxon>Telluria group</taxon>
        <taxon>Pseudoduganella</taxon>
    </lineage>
</organism>
<comment type="similarity">
    <text evidence="6">Belongs to the drug/metabolite transporter (DMT) superfamily. Small multidrug resistance (SMR) (TC 2.A.7.1) family.</text>
</comment>
<dbReference type="AlphaFoldDB" id="A0A7X4KNQ1"/>
<dbReference type="GO" id="GO:0022857">
    <property type="term" value="F:transmembrane transporter activity"/>
    <property type="evidence" value="ECO:0007669"/>
    <property type="project" value="InterPro"/>
</dbReference>
<proteinExistence type="inferred from homology"/>
<dbReference type="GO" id="GO:0005886">
    <property type="term" value="C:plasma membrane"/>
    <property type="evidence" value="ECO:0007669"/>
    <property type="project" value="UniProtKB-SubCell"/>
</dbReference>
<dbReference type="PANTHER" id="PTHR30561:SF9">
    <property type="entry name" value="4-AMINO-4-DEOXY-L-ARABINOSE-PHOSPHOUNDECAPRENOL FLIPPASE SUBUNIT ARNF-RELATED"/>
    <property type="match status" value="1"/>
</dbReference>
<dbReference type="InterPro" id="IPR000390">
    <property type="entry name" value="Small_drug/metabolite_transptr"/>
</dbReference>
<sequence length="113" mass="11876">MNTLLNGYFWCALASLASAGATFLIKLSHQAGDGWSITRLAYLGSACAVYGLGFVCYTITLQKLPMTLAYPLMTAITMATVLLIGYAVLGEAMTPTRMLGMALVAAGAFALAR</sequence>
<keyword evidence="4 7" id="KW-1133">Transmembrane helix</keyword>
<name>A0A7X4KNQ1_9BURK</name>
<evidence type="ECO:0000256" key="3">
    <source>
        <dbReference type="ARBA" id="ARBA00022692"/>
    </source>
</evidence>
<evidence type="ECO:0000313" key="9">
    <source>
        <dbReference type="Proteomes" id="UP000450676"/>
    </source>
</evidence>
<dbReference type="SUPFAM" id="SSF103481">
    <property type="entry name" value="Multidrug resistance efflux transporter EmrE"/>
    <property type="match status" value="1"/>
</dbReference>
<dbReference type="InterPro" id="IPR045324">
    <property type="entry name" value="Small_multidrug_res"/>
</dbReference>
<keyword evidence="5 7" id="KW-0472">Membrane</keyword>